<evidence type="ECO:0000313" key="9">
    <source>
        <dbReference type="EMBL" id="EJT52828.1"/>
    </source>
</evidence>
<keyword evidence="4" id="KW-0235">DNA replication</keyword>
<dbReference type="OrthoDB" id="343623at2759"/>
<dbReference type="PANTHER" id="PTHR12087:SF0">
    <property type="entry name" value="ORIGIN RECOGNITION COMPLEX SUBUNIT 4"/>
    <property type="match status" value="1"/>
</dbReference>
<dbReference type="KEGG" id="tasa:A1Q1_01323"/>
<comment type="caution">
    <text evidence="9">The sequence shown here is derived from an EMBL/GenBank/DDBJ whole genome shotgun (WGS) entry which is preliminary data.</text>
</comment>
<protein>
    <recommendedName>
        <fullName evidence="3">Origin recognition complex subunit 4</fullName>
    </recommendedName>
</protein>
<sequence length="697" mass="75370">MSRTPSSRAKKTPSAQGSASKSPLKTPKDKTPSKRLNPLGAADTNAEEGSPTPKGRTKRFADSLEAVSRATPKRTRGNSALPSFDDDVFGSGSPAAGSPMSREAFRANERLKRQREARNFVFEGDANAPRQTRSGRVVETVSHDYGEDATDESAEEQEEVVVVDEPVPQPITHAARPLLPQARKRIVEVLATLNGRLTEPEDSEALTGLVALLSGTVIRGEGNSCLVTGPRGSGKTRIVEAALRRLPAESAPIVVRLSGLAQTDDRRAIREMGRQIAFAEGQAEAAEDEDEMPDDYAPTTLPAHLLALLTAASERAIIIVVDEFDLFTEHARQALLYCLLDVVQSVQAGQGRGIAVVGVTSRVDTLLLLEKRVKSRFSHRVWRVESPLARMPNPTLEGDEEGKKEPTWRPVLMKALVPWLDSDEPAPKKQTAQEQEFAAWKEDWEFAVGMLLENEEVVAALDRLSNLTTDVRLLFRPFVTPVCGILASRADFLAVPEILSSIRNQVEQSGWSLGGTQRRIPPPTPSSAASSVPNTPSSSAPMTPGTPRTPSTANYGVPATPSKNAPMGAGSSGALAKLRSLPHPALTVLIIAKHMLYTGRPEFTFAQLHAEYEKFARVRLVGVGRTRWTMDILKLAWQQCIRLGLLQPAGPQGQSARFNKMRSALAAFEIVAFFRAGGGEGMGVELVGWGRLAGGHA</sequence>
<comment type="subcellular location">
    <subcellularLocation>
        <location evidence="1">Nucleus</location>
    </subcellularLocation>
</comment>
<dbReference type="GO" id="GO:0003688">
    <property type="term" value="F:DNA replication origin binding"/>
    <property type="evidence" value="ECO:0007669"/>
    <property type="project" value="TreeGrafter"/>
</dbReference>
<dbReference type="RefSeq" id="XP_014184009.1">
    <property type="nucleotide sequence ID" value="XM_014328534.1"/>
</dbReference>
<feature type="compositionally biased region" description="Low complexity" evidence="7">
    <location>
        <begin position="90"/>
        <end position="99"/>
    </location>
</feature>
<dbReference type="SMART" id="SM00382">
    <property type="entry name" value="AAA"/>
    <property type="match status" value="1"/>
</dbReference>
<dbReference type="CDD" id="cd00009">
    <property type="entry name" value="AAA"/>
    <property type="match status" value="1"/>
</dbReference>
<dbReference type="GO" id="GO:0005664">
    <property type="term" value="C:nuclear origin of replication recognition complex"/>
    <property type="evidence" value="ECO:0007669"/>
    <property type="project" value="TreeGrafter"/>
</dbReference>
<dbReference type="Gene3D" id="3.40.50.300">
    <property type="entry name" value="P-loop containing nucleotide triphosphate hydrolases"/>
    <property type="match status" value="1"/>
</dbReference>
<dbReference type="AlphaFoldDB" id="J5RIG1"/>
<keyword evidence="6" id="KW-0539">Nucleus</keyword>
<evidence type="ECO:0000313" key="10">
    <source>
        <dbReference type="Proteomes" id="UP000002748"/>
    </source>
</evidence>
<comment type="similarity">
    <text evidence="2">Belongs to the ORC4 family.</text>
</comment>
<feature type="compositionally biased region" description="Polar residues" evidence="7">
    <location>
        <begin position="1"/>
        <end position="23"/>
    </location>
</feature>
<dbReference type="EMBL" id="ALBS01000016">
    <property type="protein sequence ID" value="EJT52828.1"/>
    <property type="molecule type" value="Genomic_DNA"/>
</dbReference>
<dbReference type="GO" id="GO:0006270">
    <property type="term" value="P:DNA replication initiation"/>
    <property type="evidence" value="ECO:0007669"/>
    <property type="project" value="TreeGrafter"/>
</dbReference>
<feature type="domain" description="AAA+ ATPase" evidence="8">
    <location>
        <begin position="221"/>
        <end position="388"/>
    </location>
</feature>
<feature type="region of interest" description="Disordered" evidence="7">
    <location>
        <begin position="1"/>
        <end position="102"/>
    </location>
</feature>
<gene>
    <name evidence="9" type="ORF">A1Q1_01323</name>
</gene>
<dbReference type="InterPro" id="IPR032705">
    <property type="entry name" value="ORC4_C"/>
</dbReference>
<evidence type="ECO:0000256" key="5">
    <source>
        <dbReference type="ARBA" id="ARBA00023125"/>
    </source>
</evidence>
<feature type="region of interest" description="Disordered" evidence="7">
    <location>
        <begin position="510"/>
        <end position="570"/>
    </location>
</feature>
<accession>J5RIG1</accession>
<dbReference type="SUPFAM" id="SSF52540">
    <property type="entry name" value="P-loop containing nucleoside triphosphate hydrolases"/>
    <property type="match status" value="1"/>
</dbReference>
<evidence type="ECO:0000256" key="2">
    <source>
        <dbReference type="ARBA" id="ARBA00005334"/>
    </source>
</evidence>
<dbReference type="VEuPathDB" id="FungiDB:A1Q1_01323"/>
<dbReference type="InterPro" id="IPR027417">
    <property type="entry name" value="P-loop_NTPase"/>
</dbReference>
<evidence type="ECO:0000256" key="6">
    <source>
        <dbReference type="ARBA" id="ARBA00023242"/>
    </source>
</evidence>
<dbReference type="InterPro" id="IPR041664">
    <property type="entry name" value="AAA_16"/>
</dbReference>
<keyword evidence="5" id="KW-0238">DNA-binding</keyword>
<dbReference type="GeneID" id="25984837"/>
<dbReference type="Pfam" id="PF14629">
    <property type="entry name" value="ORC4_C"/>
    <property type="match status" value="1"/>
</dbReference>
<evidence type="ECO:0000259" key="8">
    <source>
        <dbReference type="SMART" id="SM00382"/>
    </source>
</evidence>
<proteinExistence type="inferred from homology"/>
<feature type="compositionally biased region" description="Low complexity" evidence="7">
    <location>
        <begin position="526"/>
        <end position="541"/>
    </location>
</feature>
<dbReference type="Pfam" id="PF13191">
    <property type="entry name" value="AAA_16"/>
    <property type="match status" value="1"/>
</dbReference>
<evidence type="ECO:0000256" key="1">
    <source>
        <dbReference type="ARBA" id="ARBA00004123"/>
    </source>
</evidence>
<dbReference type="HOGENOM" id="CLU_345122_0_0_1"/>
<reference evidence="9 10" key="1">
    <citation type="journal article" date="2012" name="Eukaryot. Cell">
        <title>Draft genome sequence of CBS 2479, the standard type strain of Trichosporon asahii.</title>
        <authorList>
            <person name="Yang R.Y."/>
            <person name="Li H.T."/>
            <person name="Zhu H."/>
            <person name="Zhou G.P."/>
            <person name="Wang M."/>
            <person name="Wang L."/>
        </authorList>
    </citation>
    <scope>NUCLEOTIDE SEQUENCE [LARGE SCALE GENOMIC DNA]</scope>
    <source>
        <strain evidence="10">ATCC 90039 / CBS 2479 / JCM 2466 / KCTC 7840 / NCYC 2677 / UAMH 7654</strain>
    </source>
</reference>
<dbReference type="FunFam" id="3.40.50.300:FF:001499">
    <property type="entry name" value="Origin recognition complex subunit 4, putative"/>
    <property type="match status" value="1"/>
</dbReference>
<organism evidence="9 10">
    <name type="scientific">Trichosporon asahii var. asahii (strain ATCC 90039 / CBS 2479 / JCM 2466 / KCTC 7840 / NBRC 103889/ NCYC 2677 / UAMH 7654)</name>
    <name type="common">Yeast</name>
    <dbReference type="NCBI Taxonomy" id="1186058"/>
    <lineage>
        <taxon>Eukaryota</taxon>
        <taxon>Fungi</taxon>
        <taxon>Dikarya</taxon>
        <taxon>Basidiomycota</taxon>
        <taxon>Agaricomycotina</taxon>
        <taxon>Tremellomycetes</taxon>
        <taxon>Trichosporonales</taxon>
        <taxon>Trichosporonaceae</taxon>
        <taxon>Trichosporon</taxon>
    </lineage>
</organism>
<dbReference type="Proteomes" id="UP000002748">
    <property type="component" value="Unassembled WGS sequence"/>
</dbReference>
<dbReference type="InterPro" id="IPR003593">
    <property type="entry name" value="AAA+_ATPase"/>
</dbReference>
<evidence type="ECO:0000256" key="4">
    <source>
        <dbReference type="ARBA" id="ARBA00022705"/>
    </source>
</evidence>
<dbReference type="PANTHER" id="PTHR12087">
    <property type="entry name" value="ORIGIN RECOGNITION COMPLEX SUBUNIT 4"/>
    <property type="match status" value="1"/>
</dbReference>
<name>J5RIG1_TRIAS</name>
<dbReference type="InterPro" id="IPR016527">
    <property type="entry name" value="ORC4"/>
</dbReference>
<evidence type="ECO:0000256" key="3">
    <source>
        <dbReference type="ARBA" id="ARBA00019083"/>
    </source>
</evidence>
<evidence type="ECO:0000256" key="7">
    <source>
        <dbReference type="SAM" id="MobiDB-lite"/>
    </source>
</evidence>